<dbReference type="OrthoDB" id="3190163at2"/>
<evidence type="ECO:0000313" key="4">
    <source>
        <dbReference type="EMBL" id="CCH69543.1"/>
    </source>
</evidence>
<name>N0DYI6_9MICO</name>
<proteinExistence type="predicted"/>
<feature type="transmembrane region" description="Helical" evidence="2">
    <location>
        <begin position="269"/>
        <end position="287"/>
    </location>
</feature>
<organism evidence="4 5">
    <name type="scientific">Phycicoccus elongatus Lp2</name>
    <dbReference type="NCBI Taxonomy" id="1193181"/>
    <lineage>
        <taxon>Bacteria</taxon>
        <taxon>Bacillati</taxon>
        <taxon>Actinomycetota</taxon>
        <taxon>Actinomycetes</taxon>
        <taxon>Micrococcales</taxon>
        <taxon>Intrasporangiaceae</taxon>
        <taxon>Phycicoccus</taxon>
    </lineage>
</organism>
<dbReference type="Proteomes" id="UP000013167">
    <property type="component" value="Unassembled WGS sequence"/>
</dbReference>
<feature type="domain" description="YdbS-like PH" evidence="3">
    <location>
        <begin position="299"/>
        <end position="357"/>
    </location>
</feature>
<keyword evidence="2" id="KW-1133">Transmembrane helix</keyword>
<sequence>MTEPGSDEVAEQGWEQLSPLSLILRGGVVLLAVVSWMGAQLVSRVGNFVSPGRWRDSSGQPDEVEGILSHPWVSLGILALVIVAAIGAAWMSWRFTRFRVAEHQVELRQGWIFRQQRQVPLDRVQAVEISRPLVAQLLGLAKVVVQSAGGKDSNVTLAYLPLPRAHDVRDRIQRAASRLEGYAAGPADEGGAPTGVVRSAPGGTEGPYGSLPGDLLGLAPDTGRLVVQVPNLRLVLASLCHPGVVFLVLAGLAWGIAALTVIPDEWGPFGGIVVALPGLVPMLFGLLSTRVREVLKHGNFRLTDQGRSVRILHGLTDHRTTTVPLRRVQALEIVQPMMWRPMGWWRARVNVAGIHGDDSELTNETVLLPVGTLDEALTVLTLVDPALSPDHLRTAALGDGGEANWVTASPSARLFDPLSWRRSGYTVSGHGVLVRRGRYSRRAAAVPHARVQSMKVMQGPWDARRDLAAVSLVSTPGPIGIVIPHLSLHDAEAFLDEESQRTSAARRSEGTPCANPAPGDGLSSVDIALTDGHRP</sequence>
<evidence type="ECO:0000259" key="3">
    <source>
        <dbReference type="Pfam" id="PF03703"/>
    </source>
</evidence>
<dbReference type="InterPro" id="IPR005182">
    <property type="entry name" value="YdbS-like_PH"/>
</dbReference>
<evidence type="ECO:0000313" key="5">
    <source>
        <dbReference type="Proteomes" id="UP000013167"/>
    </source>
</evidence>
<reference evidence="4 5" key="1">
    <citation type="journal article" date="2013" name="ISME J.">
        <title>A metabolic model for members of the genus Tetrasphaera involved in enhanced biological phosphorus removal.</title>
        <authorList>
            <person name="Kristiansen R."/>
            <person name="Nguyen H.T.T."/>
            <person name="Saunders A.M."/>
            <person name="Nielsen J.L."/>
            <person name="Wimmer R."/>
            <person name="Le V.Q."/>
            <person name="McIlroy S.J."/>
            <person name="Petrovski S."/>
            <person name="Seviour R.J."/>
            <person name="Calteau A."/>
            <person name="Nielsen K.L."/>
            <person name="Nielsen P.H."/>
        </authorList>
    </citation>
    <scope>NUCLEOTIDE SEQUENCE [LARGE SCALE GENOMIC DNA]</scope>
    <source>
        <strain evidence="4 5">Lp2</strain>
    </source>
</reference>
<keyword evidence="5" id="KW-1185">Reference proteome</keyword>
<accession>N0DYI6</accession>
<gene>
    <name evidence="4" type="ORF">BN10_20007</name>
</gene>
<dbReference type="STRING" id="1193181.BN10_20007"/>
<comment type="caution">
    <text evidence="4">The sequence shown here is derived from an EMBL/GenBank/DDBJ whole genome shotgun (WGS) entry which is preliminary data.</text>
</comment>
<dbReference type="PANTHER" id="PTHR34473:SF3">
    <property type="entry name" value="TRANSMEMBRANE PROTEIN-RELATED"/>
    <property type="match status" value="1"/>
</dbReference>
<keyword evidence="2" id="KW-0812">Transmembrane</keyword>
<keyword evidence="2" id="KW-0472">Membrane</keyword>
<dbReference type="AlphaFoldDB" id="N0DYI6"/>
<dbReference type="PANTHER" id="PTHR34473">
    <property type="entry name" value="UPF0699 TRANSMEMBRANE PROTEIN YDBS"/>
    <property type="match status" value="1"/>
</dbReference>
<dbReference type="eggNOG" id="COG3428">
    <property type="taxonomic scope" value="Bacteria"/>
</dbReference>
<feature type="transmembrane region" description="Helical" evidence="2">
    <location>
        <begin position="72"/>
        <end position="93"/>
    </location>
</feature>
<feature type="domain" description="YdbS-like PH" evidence="3">
    <location>
        <begin position="420"/>
        <end position="496"/>
    </location>
</feature>
<dbReference type="PIRSF" id="PIRSF026631">
    <property type="entry name" value="UCP026631"/>
    <property type="match status" value="1"/>
</dbReference>
<feature type="region of interest" description="Disordered" evidence="1">
    <location>
        <begin position="497"/>
        <end position="535"/>
    </location>
</feature>
<dbReference type="RefSeq" id="WP_010849102.1">
    <property type="nucleotide sequence ID" value="NZ_HF570956.1"/>
</dbReference>
<dbReference type="EMBL" id="CAIZ01000086">
    <property type="protein sequence ID" value="CCH69543.1"/>
    <property type="molecule type" value="Genomic_DNA"/>
</dbReference>
<feature type="region of interest" description="Disordered" evidence="1">
    <location>
        <begin position="183"/>
        <end position="203"/>
    </location>
</feature>
<feature type="transmembrane region" description="Helical" evidence="2">
    <location>
        <begin position="22"/>
        <end position="42"/>
    </location>
</feature>
<evidence type="ECO:0000256" key="2">
    <source>
        <dbReference type="SAM" id="Phobius"/>
    </source>
</evidence>
<feature type="domain" description="YdbS-like PH" evidence="3">
    <location>
        <begin position="93"/>
        <end position="172"/>
    </location>
</feature>
<dbReference type="HOGENOM" id="CLU_024617_4_2_11"/>
<feature type="transmembrane region" description="Helical" evidence="2">
    <location>
        <begin position="234"/>
        <end position="257"/>
    </location>
</feature>
<evidence type="ECO:0000256" key="1">
    <source>
        <dbReference type="SAM" id="MobiDB-lite"/>
    </source>
</evidence>
<dbReference type="InterPro" id="IPR014529">
    <property type="entry name" value="UCP026631"/>
</dbReference>
<dbReference type="Pfam" id="PF03703">
    <property type="entry name" value="bPH_2"/>
    <property type="match status" value="3"/>
</dbReference>
<protein>
    <recommendedName>
        <fullName evidence="3">YdbS-like PH domain-containing protein</fullName>
    </recommendedName>
</protein>